<dbReference type="NCBIfam" id="NF009972">
    <property type="entry name" value="PRK13435.1-3"/>
    <property type="match status" value="1"/>
</dbReference>
<evidence type="ECO:0000256" key="1">
    <source>
        <dbReference type="PROSITE-ProRule" id="PRU00169"/>
    </source>
</evidence>
<evidence type="ECO:0000259" key="2">
    <source>
        <dbReference type="PROSITE" id="PS50110"/>
    </source>
</evidence>
<proteinExistence type="predicted"/>
<name>A0A7Y6Q6D9_9HYPH</name>
<dbReference type="SUPFAM" id="SSF52172">
    <property type="entry name" value="CheY-like"/>
    <property type="match status" value="1"/>
</dbReference>
<dbReference type="Proteomes" id="UP000520198">
    <property type="component" value="Unassembled WGS sequence"/>
</dbReference>
<evidence type="ECO:0000313" key="4">
    <source>
        <dbReference type="Proteomes" id="UP000520198"/>
    </source>
</evidence>
<sequence length="132" mass="14058">MACRVLIVEDEFLVATEIEYVVSELGHRPVGIAADQATAISLAPMAEVALVDLNLRDGPTGKDIGRMLAAEHGITVLYMTANPAQLGDGVPGTVGVISKPVADHEMKQAVSYAVARRHTLEAEPPERLKLFA</sequence>
<dbReference type="InterPro" id="IPR001789">
    <property type="entry name" value="Sig_transdc_resp-reg_receiver"/>
</dbReference>
<evidence type="ECO:0000313" key="3">
    <source>
        <dbReference type="EMBL" id="NVD39700.1"/>
    </source>
</evidence>
<dbReference type="Gene3D" id="3.40.50.2300">
    <property type="match status" value="1"/>
</dbReference>
<feature type="domain" description="Response regulatory" evidence="2">
    <location>
        <begin position="4"/>
        <end position="114"/>
    </location>
</feature>
<accession>A0A7Y6Q6D9</accession>
<organism evidence="3 4">
    <name type="scientific">Ensifer oleiphilus</name>
    <dbReference type="NCBI Taxonomy" id="2742698"/>
    <lineage>
        <taxon>Bacteria</taxon>
        <taxon>Pseudomonadati</taxon>
        <taxon>Pseudomonadota</taxon>
        <taxon>Alphaproteobacteria</taxon>
        <taxon>Hyphomicrobiales</taxon>
        <taxon>Rhizobiaceae</taxon>
        <taxon>Sinorhizobium/Ensifer group</taxon>
        <taxon>Ensifer</taxon>
    </lineage>
</organism>
<feature type="modified residue" description="4-aspartylphosphate" evidence="1">
    <location>
        <position position="52"/>
    </location>
</feature>
<dbReference type="EMBL" id="JABWDU010000002">
    <property type="protein sequence ID" value="NVD39700.1"/>
    <property type="molecule type" value="Genomic_DNA"/>
</dbReference>
<dbReference type="GO" id="GO:0000160">
    <property type="term" value="P:phosphorelay signal transduction system"/>
    <property type="evidence" value="ECO:0007669"/>
    <property type="project" value="InterPro"/>
</dbReference>
<dbReference type="SMART" id="SM00448">
    <property type="entry name" value="REC"/>
    <property type="match status" value="1"/>
</dbReference>
<dbReference type="AlphaFoldDB" id="A0A7Y6Q6D9"/>
<dbReference type="PROSITE" id="PS50110">
    <property type="entry name" value="RESPONSE_REGULATORY"/>
    <property type="match status" value="1"/>
</dbReference>
<keyword evidence="1" id="KW-0597">Phosphoprotein</keyword>
<gene>
    <name evidence="3" type="ORF">HT585_12585</name>
</gene>
<dbReference type="InterPro" id="IPR011006">
    <property type="entry name" value="CheY-like_superfamily"/>
</dbReference>
<comment type="caution">
    <text evidence="3">The sequence shown here is derived from an EMBL/GenBank/DDBJ whole genome shotgun (WGS) entry which is preliminary data.</text>
</comment>
<protein>
    <submittedName>
        <fullName evidence="3">Response regulator</fullName>
    </submittedName>
</protein>
<keyword evidence="4" id="KW-1185">Reference proteome</keyword>
<reference evidence="3 4" key="1">
    <citation type="submission" date="2020-06" db="EMBL/GenBank/DDBJ databases">
        <authorList>
            <person name="Grouzdev D.S."/>
        </authorList>
    </citation>
    <scope>NUCLEOTIDE SEQUENCE [LARGE SCALE GENOMIC DNA]</scope>
    <source>
        <strain evidence="3 4">HO-A22</strain>
    </source>
</reference>